<evidence type="ECO:0008006" key="4">
    <source>
        <dbReference type="Google" id="ProtNLM"/>
    </source>
</evidence>
<feature type="transmembrane region" description="Helical" evidence="1">
    <location>
        <begin position="56"/>
        <end position="73"/>
    </location>
</feature>
<proteinExistence type="predicted"/>
<evidence type="ECO:0000313" key="3">
    <source>
        <dbReference type="Proteomes" id="UP000244929"/>
    </source>
</evidence>
<evidence type="ECO:0000256" key="1">
    <source>
        <dbReference type="SAM" id="Phobius"/>
    </source>
</evidence>
<dbReference type="EMBL" id="CP029186">
    <property type="protein sequence ID" value="AWH84073.1"/>
    <property type="molecule type" value="Genomic_DNA"/>
</dbReference>
<name>A0A2S1QUM0_9FLAO</name>
<accession>A0A2S1QUM0</accession>
<feature type="transmembrane region" description="Helical" evidence="1">
    <location>
        <begin position="16"/>
        <end position="35"/>
    </location>
</feature>
<dbReference type="InterPro" id="IPR021448">
    <property type="entry name" value="DUF3098"/>
</dbReference>
<dbReference type="KEGG" id="falb:HYN59_02630"/>
<keyword evidence="1" id="KW-1133">Transmembrane helix</keyword>
<dbReference type="Pfam" id="PF11297">
    <property type="entry name" value="DUF3098"/>
    <property type="match status" value="1"/>
</dbReference>
<dbReference type="OrthoDB" id="963379at2"/>
<sequence length="115" mass="12560">MNNEIKTHFLFEKVNYKILLIGLGVIALGFILMAGGGSDDPKVFSDAIFNFQRIRLAPTVVLIGFGITIYAILKNPAGTPVAVIKEDAKAGQPASSNDRLVEEQPIKNFTNKKKK</sequence>
<gene>
    <name evidence="2" type="ORF">HYN59_02630</name>
</gene>
<keyword evidence="3" id="KW-1185">Reference proteome</keyword>
<dbReference type="AlphaFoldDB" id="A0A2S1QUM0"/>
<reference evidence="2 3" key="1">
    <citation type="submission" date="2018-04" db="EMBL/GenBank/DDBJ databases">
        <title>Genome sequencing of Flavobacterium sp. HYN0059.</title>
        <authorList>
            <person name="Yi H."/>
            <person name="Baek C."/>
        </authorList>
    </citation>
    <scope>NUCLEOTIDE SEQUENCE [LARGE SCALE GENOMIC DNA]</scope>
    <source>
        <strain evidence="2 3">HYN0059</strain>
    </source>
</reference>
<dbReference type="Proteomes" id="UP000244929">
    <property type="component" value="Chromosome"/>
</dbReference>
<keyword evidence="1" id="KW-0812">Transmembrane</keyword>
<evidence type="ECO:0000313" key="2">
    <source>
        <dbReference type="EMBL" id="AWH84073.1"/>
    </source>
</evidence>
<keyword evidence="1" id="KW-0472">Membrane</keyword>
<protein>
    <recommendedName>
        <fullName evidence="4">DUF3098 domain-containing protein</fullName>
    </recommendedName>
</protein>
<organism evidence="2 3">
    <name type="scientific">Flavobacterium album</name>
    <dbReference type="NCBI Taxonomy" id="2175091"/>
    <lineage>
        <taxon>Bacteria</taxon>
        <taxon>Pseudomonadati</taxon>
        <taxon>Bacteroidota</taxon>
        <taxon>Flavobacteriia</taxon>
        <taxon>Flavobacteriales</taxon>
        <taxon>Flavobacteriaceae</taxon>
        <taxon>Flavobacterium</taxon>
    </lineage>
</organism>